<comment type="caution">
    <text evidence="3">The sequence shown here is derived from an EMBL/GenBank/DDBJ whole genome shotgun (WGS) entry which is preliminary data.</text>
</comment>
<sequence length="136" mass="14958">MQTLTHPGESVFMNAHSALPNPEPRRKEQRFVFRRRGLMTRGATTTQIHTVDVSTQGMGVMGPEPVSKGEICAIMLDALVGGRMMQLKFTCKAMDCTLAGIQGFRTSLYIDGSVEAHQQQLQKIIATCSTTTRDLS</sequence>
<proteinExistence type="predicted"/>
<dbReference type="SUPFAM" id="SSF141371">
    <property type="entry name" value="PilZ domain-like"/>
    <property type="match status" value="1"/>
</dbReference>
<feature type="region of interest" description="Disordered" evidence="1">
    <location>
        <begin position="1"/>
        <end position="25"/>
    </location>
</feature>
<dbReference type="Proteomes" id="UP000657372">
    <property type="component" value="Unassembled WGS sequence"/>
</dbReference>
<evidence type="ECO:0000259" key="2">
    <source>
        <dbReference type="Pfam" id="PF07238"/>
    </source>
</evidence>
<name>A0ABS0EPS6_9BURK</name>
<accession>A0ABS0EPS6</accession>
<dbReference type="EMBL" id="JADOEL010000002">
    <property type="protein sequence ID" value="MBF8176859.1"/>
    <property type="molecule type" value="Genomic_DNA"/>
</dbReference>
<gene>
    <name evidence="3" type="ORF">IXC47_04095</name>
</gene>
<dbReference type="InterPro" id="IPR009875">
    <property type="entry name" value="PilZ_domain"/>
</dbReference>
<reference evidence="3 4" key="1">
    <citation type="submission" date="2020-11" db="EMBL/GenBank/DDBJ databases">
        <title>WGS of Herminiimonas contaminans strain Marseille-Q4544 isolated from planarians Schmidtea mediterranea.</title>
        <authorList>
            <person name="Kangale L."/>
        </authorList>
    </citation>
    <scope>NUCLEOTIDE SEQUENCE [LARGE SCALE GENOMIC DNA]</scope>
    <source>
        <strain evidence="3 4">Marseille-Q4544</strain>
    </source>
</reference>
<evidence type="ECO:0000313" key="3">
    <source>
        <dbReference type="EMBL" id="MBF8176859.1"/>
    </source>
</evidence>
<protein>
    <submittedName>
        <fullName evidence="3">PilZ domain-containing protein</fullName>
    </submittedName>
</protein>
<keyword evidence="4" id="KW-1185">Reference proteome</keyword>
<evidence type="ECO:0000256" key="1">
    <source>
        <dbReference type="SAM" id="MobiDB-lite"/>
    </source>
</evidence>
<dbReference type="Gene3D" id="2.40.10.220">
    <property type="entry name" value="predicted glycosyltransferase like domains"/>
    <property type="match status" value="1"/>
</dbReference>
<evidence type="ECO:0000313" key="4">
    <source>
        <dbReference type="Proteomes" id="UP000657372"/>
    </source>
</evidence>
<organism evidence="3 4">
    <name type="scientific">Herminiimonas contaminans</name>
    <dbReference type="NCBI Taxonomy" id="1111140"/>
    <lineage>
        <taxon>Bacteria</taxon>
        <taxon>Pseudomonadati</taxon>
        <taxon>Pseudomonadota</taxon>
        <taxon>Betaproteobacteria</taxon>
        <taxon>Burkholderiales</taxon>
        <taxon>Oxalobacteraceae</taxon>
        <taxon>Herminiimonas</taxon>
    </lineage>
</organism>
<feature type="domain" description="PilZ" evidence="2">
    <location>
        <begin position="25"/>
        <end position="92"/>
    </location>
</feature>
<dbReference type="RefSeq" id="WP_195874772.1">
    <property type="nucleotide sequence ID" value="NZ_JADOEL010000002.1"/>
</dbReference>
<dbReference type="Pfam" id="PF07238">
    <property type="entry name" value="PilZ"/>
    <property type="match status" value="1"/>
</dbReference>